<proteinExistence type="predicted"/>
<dbReference type="KEGG" id="aamy:GFC30_2595"/>
<keyword evidence="3" id="KW-1185">Reference proteome</keyword>
<keyword evidence="1" id="KW-0812">Transmembrane</keyword>
<keyword evidence="1" id="KW-0472">Membrane</keyword>
<dbReference type="Pfam" id="PF06686">
    <property type="entry name" value="SpoIIIAC"/>
    <property type="match status" value="1"/>
</dbReference>
<feature type="transmembrane region" description="Helical" evidence="1">
    <location>
        <begin position="6"/>
        <end position="25"/>
    </location>
</feature>
<dbReference type="InterPro" id="IPR025664">
    <property type="entry name" value="Spore_III_AC/AD"/>
</dbReference>
<dbReference type="AlphaFoldDB" id="A0A160F477"/>
<evidence type="ECO:0000313" key="3">
    <source>
        <dbReference type="Proteomes" id="UP000076865"/>
    </source>
</evidence>
<dbReference type="NCBIfam" id="TIGR02848">
    <property type="entry name" value="spore_III_AC"/>
    <property type="match status" value="1"/>
</dbReference>
<dbReference type="Proteomes" id="UP000076865">
    <property type="component" value="Chromosome"/>
</dbReference>
<dbReference type="InterPro" id="IPR009570">
    <property type="entry name" value="Spore_III_AC"/>
</dbReference>
<name>A0A160F477_9BACL</name>
<accession>A0A160F477</accession>
<dbReference type="PATRIC" id="fig|294699.3.peg.2674"/>
<sequence length="69" mass="7756">MMGIDVDVIFKIAGVGMAIALLHTVLEQMGKKEFAQWITLIGFIYILFMVASVISSLFQKIKDVFLFQS</sequence>
<protein>
    <submittedName>
        <fullName evidence="2">Stage III sporulation protein AC</fullName>
    </submittedName>
</protein>
<feature type="transmembrane region" description="Helical" evidence="1">
    <location>
        <begin position="37"/>
        <end position="58"/>
    </location>
</feature>
<keyword evidence="1" id="KW-1133">Transmembrane helix</keyword>
<organism evidence="2 3">
    <name type="scientific">Anoxybacteroides amylolyticum</name>
    <dbReference type="NCBI Taxonomy" id="294699"/>
    <lineage>
        <taxon>Bacteria</taxon>
        <taxon>Bacillati</taxon>
        <taxon>Bacillota</taxon>
        <taxon>Bacilli</taxon>
        <taxon>Bacillales</taxon>
        <taxon>Anoxybacillaceae</taxon>
        <taxon>Anoxybacteroides</taxon>
    </lineage>
</organism>
<evidence type="ECO:0000256" key="1">
    <source>
        <dbReference type="SAM" id="Phobius"/>
    </source>
</evidence>
<dbReference type="EMBL" id="CP015438">
    <property type="protein sequence ID" value="ANB61219.1"/>
    <property type="molecule type" value="Genomic_DNA"/>
</dbReference>
<reference evidence="2 3" key="1">
    <citation type="journal article" date="2006" name="Syst. Appl. Microbiol.">
        <title>Anoxybacillus amylolyticus sp. nov., a thermophilic amylase producing bacterium isolated from Mount Rittmann (Antarctica).</title>
        <authorList>
            <person name="Poli A."/>
            <person name="Esposito E."/>
            <person name="Lama L."/>
            <person name="Orlando P."/>
            <person name="Nicolaus G."/>
            <person name="de Appolonia F."/>
            <person name="Gambacorta A."/>
            <person name="Nicolaus B."/>
        </authorList>
    </citation>
    <scope>NUCLEOTIDE SEQUENCE [LARGE SCALE GENOMIC DNA]</scope>
    <source>
        <strain evidence="2 3">DSM 15939</strain>
    </source>
</reference>
<evidence type="ECO:0000313" key="2">
    <source>
        <dbReference type="EMBL" id="ANB61219.1"/>
    </source>
</evidence>
<gene>
    <name evidence="2" type="primary">spoIIIAC</name>
    <name evidence="2" type="ORF">GFC30_2595</name>
</gene>